<evidence type="ECO:0000256" key="2">
    <source>
        <dbReference type="SAM" id="SignalP"/>
    </source>
</evidence>
<name>A0AAI9TXI9_9PEZI</name>
<gene>
    <name evidence="3" type="ORF">CMEL01_10101</name>
</gene>
<evidence type="ECO:0000313" key="3">
    <source>
        <dbReference type="EMBL" id="KAK1445858.1"/>
    </source>
</evidence>
<sequence>MLLCHSVSFVCVCVCVCGHRRFCGAKEFRSSNSPRPPLPAHIRDPIDSASDASQINENRPRFVSSLTPCAFLDNEAELLKPRTHVLRKASGSAIP</sequence>
<organism evidence="3 4">
    <name type="scientific">Colletotrichum melonis</name>
    <dbReference type="NCBI Taxonomy" id="1209925"/>
    <lineage>
        <taxon>Eukaryota</taxon>
        <taxon>Fungi</taxon>
        <taxon>Dikarya</taxon>
        <taxon>Ascomycota</taxon>
        <taxon>Pezizomycotina</taxon>
        <taxon>Sordariomycetes</taxon>
        <taxon>Hypocreomycetidae</taxon>
        <taxon>Glomerellales</taxon>
        <taxon>Glomerellaceae</taxon>
        <taxon>Colletotrichum</taxon>
        <taxon>Colletotrichum acutatum species complex</taxon>
    </lineage>
</organism>
<comment type="caution">
    <text evidence="3">The sequence shown here is derived from an EMBL/GenBank/DDBJ whole genome shotgun (WGS) entry which is preliminary data.</text>
</comment>
<evidence type="ECO:0000256" key="1">
    <source>
        <dbReference type="SAM" id="MobiDB-lite"/>
    </source>
</evidence>
<feature type="chain" id="PRO_5042486231" description="Secreted protein" evidence="2">
    <location>
        <begin position="26"/>
        <end position="95"/>
    </location>
</feature>
<reference evidence="3 4" key="1">
    <citation type="submission" date="2016-10" db="EMBL/GenBank/DDBJ databases">
        <title>The genome sequence of Colletotrichum fioriniae PJ7.</title>
        <authorList>
            <person name="Baroncelli R."/>
        </authorList>
    </citation>
    <scope>NUCLEOTIDE SEQUENCE [LARGE SCALE GENOMIC DNA]</scope>
    <source>
        <strain evidence="3">Col 31</strain>
    </source>
</reference>
<feature type="region of interest" description="Disordered" evidence="1">
    <location>
        <begin position="28"/>
        <end position="52"/>
    </location>
</feature>
<dbReference type="EMBL" id="MLGG01000090">
    <property type="protein sequence ID" value="KAK1445858.1"/>
    <property type="molecule type" value="Genomic_DNA"/>
</dbReference>
<dbReference type="AlphaFoldDB" id="A0AAI9TXI9"/>
<keyword evidence="2" id="KW-0732">Signal</keyword>
<dbReference type="Proteomes" id="UP001239795">
    <property type="component" value="Unassembled WGS sequence"/>
</dbReference>
<feature type="signal peptide" evidence="2">
    <location>
        <begin position="1"/>
        <end position="25"/>
    </location>
</feature>
<keyword evidence="4" id="KW-1185">Reference proteome</keyword>
<accession>A0AAI9TXI9</accession>
<evidence type="ECO:0000313" key="4">
    <source>
        <dbReference type="Proteomes" id="UP001239795"/>
    </source>
</evidence>
<proteinExistence type="predicted"/>
<evidence type="ECO:0008006" key="5">
    <source>
        <dbReference type="Google" id="ProtNLM"/>
    </source>
</evidence>
<protein>
    <recommendedName>
        <fullName evidence="5">Secreted protein</fullName>
    </recommendedName>
</protein>